<evidence type="ECO:0000313" key="1">
    <source>
        <dbReference type="EMBL" id="KAI0055368.1"/>
    </source>
</evidence>
<keyword evidence="2" id="KW-1185">Reference proteome</keyword>
<sequence length="468" mass="52022">MLPYSRYPTAADHRYGDANPEHSPHTHQPTYWTPYADAYNAGTQYPMQQQDAYAHSPIAEGYGQPHASSYAQSACRRDDSPSNAHSAMSSQINYTAPPYDFREFPAPQYAEPQYPNHHVDPPYHQYGISPAPHPAYFAEGAYPSQSYPSSTPFPKLNLYEPTDVRSSSEPRPEQQFPDHMHYRYGDDPPTPQQSTPSPVAPRSTGLTGPINTRFYSPSSQFRKHKIYESSEYDARSPASELSNATYPPASDYDPQSPPEPHLIQQFPSDPYSYVELPRHAVPPVTKQSTSSELGNALQEPLPPPRKFVSPPREPMVRSQSTSSMPSERAPSPPMDHLPFPEDAEQKERLESAVRKQFDGIVGTRKKVGSNADHKQVVQSPSTASQSEPIQHDHPEGVACTHSDAVAPTPTRGPPPLAHAHTAPLPIPTKPLTPVLPPPPHRESFYLVQDPAAYPEFAALRKVRVHPLY</sequence>
<evidence type="ECO:0000313" key="2">
    <source>
        <dbReference type="Proteomes" id="UP000814140"/>
    </source>
</evidence>
<proteinExistence type="predicted"/>
<reference evidence="1" key="1">
    <citation type="submission" date="2021-03" db="EMBL/GenBank/DDBJ databases">
        <authorList>
            <consortium name="DOE Joint Genome Institute"/>
            <person name="Ahrendt S."/>
            <person name="Looney B.P."/>
            <person name="Miyauchi S."/>
            <person name="Morin E."/>
            <person name="Drula E."/>
            <person name="Courty P.E."/>
            <person name="Chicoki N."/>
            <person name="Fauchery L."/>
            <person name="Kohler A."/>
            <person name="Kuo A."/>
            <person name="Labutti K."/>
            <person name="Pangilinan J."/>
            <person name="Lipzen A."/>
            <person name="Riley R."/>
            <person name="Andreopoulos W."/>
            <person name="He G."/>
            <person name="Johnson J."/>
            <person name="Barry K.W."/>
            <person name="Grigoriev I.V."/>
            <person name="Nagy L."/>
            <person name="Hibbett D."/>
            <person name="Henrissat B."/>
            <person name="Matheny P.B."/>
            <person name="Labbe J."/>
            <person name="Martin F."/>
        </authorList>
    </citation>
    <scope>NUCLEOTIDE SEQUENCE</scope>
    <source>
        <strain evidence="1">HHB10654</strain>
    </source>
</reference>
<comment type="caution">
    <text evidence="1">The sequence shown here is derived from an EMBL/GenBank/DDBJ whole genome shotgun (WGS) entry which is preliminary data.</text>
</comment>
<dbReference type="EMBL" id="MU277295">
    <property type="protein sequence ID" value="KAI0055368.1"/>
    <property type="molecule type" value="Genomic_DNA"/>
</dbReference>
<gene>
    <name evidence="1" type="ORF">BV25DRAFT_179739</name>
</gene>
<reference evidence="1" key="2">
    <citation type="journal article" date="2022" name="New Phytol.">
        <title>Evolutionary transition to the ectomycorrhizal habit in the genomes of a hyperdiverse lineage of mushroom-forming fungi.</title>
        <authorList>
            <person name="Looney B."/>
            <person name="Miyauchi S."/>
            <person name="Morin E."/>
            <person name="Drula E."/>
            <person name="Courty P.E."/>
            <person name="Kohler A."/>
            <person name="Kuo A."/>
            <person name="LaButti K."/>
            <person name="Pangilinan J."/>
            <person name="Lipzen A."/>
            <person name="Riley R."/>
            <person name="Andreopoulos W."/>
            <person name="He G."/>
            <person name="Johnson J."/>
            <person name="Nolan M."/>
            <person name="Tritt A."/>
            <person name="Barry K.W."/>
            <person name="Grigoriev I.V."/>
            <person name="Nagy L.G."/>
            <person name="Hibbett D."/>
            <person name="Henrissat B."/>
            <person name="Matheny P.B."/>
            <person name="Labbe J."/>
            <person name="Martin F.M."/>
        </authorList>
    </citation>
    <scope>NUCLEOTIDE SEQUENCE</scope>
    <source>
        <strain evidence="1">HHB10654</strain>
    </source>
</reference>
<dbReference type="Proteomes" id="UP000814140">
    <property type="component" value="Unassembled WGS sequence"/>
</dbReference>
<organism evidence="1 2">
    <name type="scientific">Artomyces pyxidatus</name>
    <dbReference type="NCBI Taxonomy" id="48021"/>
    <lineage>
        <taxon>Eukaryota</taxon>
        <taxon>Fungi</taxon>
        <taxon>Dikarya</taxon>
        <taxon>Basidiomycota</taxon>
        <taxon>Agaricomycotina</taxon>
        <taxon>Agaricomycetes</taxon>
        <taxon>Russulales</taxon>
        <taxon>Auriscalpiaceae</taxon>
        <taxon>Artomyces</taxon>
    </lineage>
</organism>
<accession>A0ACB8SGI2</accession>
<name>A0ACB8SGI2_9AGAM</name>
<protein>
    <submittedName>
        <fullName evidence="1">Uncharacterized protein</fullName>
    </submittedName>
</protein>